<protein>
    <submittedName>
        <fullName evidence="2">Thiamine phosphate synthase</fullName>
    </submittedName>
</protein>
<sequence>MTDERMGKRLWHAVQRLPRGAGIVFRHHRTPLAQRRRLFARLLRLARSRGLVLVRAGEVALPGEMGVHRGTSGAFVTWPVHNRHEARAARRAGAAIAFVSPVFATRSHPGARGLGMARAAALARALPMRRIALGGMDARRFRQSANFDGWAAIDAWLD</sequence>
<dbReference type="Gene3D" id="3.20.20.70">
    <property type="entry name" value="Aldolase class I"/>
    <property type="match status" value="1"/>
</dbReference>
<comment type="caution">
    <text evidence="2">The sequence shown here is derived from an EMBL/GenBank/DDBJ whole genome shotgun (WGS) entry which is preliminary data.</text>
</comment>
<dbReference type="Pfam" id="PF02581">
    <property type="entry name" value="TMP-TENI"/>
    <property type="match status" value="1"/>
</dbReference>
<dbReference type="RefSeq" id="WP_136450914.1">
    <property type="nucleotide sequence ID" value="NZ_SSTI01000003.1"/>
</dbReference>
<dbReference type="InterPro" id="IPR013785">
    <property type="entry name" value="Aldolase_TIM"/>
</dbReference>
<proteinExistence type="predicted"/>
<gene>
    <name evidence="2" type="ORF">E5988_04810</name>
</gene>
<evidence type="ECO:0000313" key="3">
    <source>
        <dbReference type="Proteomes" id="UP000308038"/>
    </source>
</evidence>
<dbReference type="SUPFAM" id="SSF51391">
    <property type="entry name" value="Thiamin phosphate synthase"/>
    <property type="match status" value="1"/>
</dbReference>
<dbReference type="EMBL" id="SSTI01000003">
    <property type="protein sequence ID" value="THG40916.1"/>
    <property type="molecule type" value="Genomic_DNA"/>
</dbReference>
<keyword evidence="3" id="KW-1185">Reference proteome</keyword>
<dbReference type="InterPro" id="IPR022998">
    <property type="entry name" value="ThiamineP_synth_TenI"/>
</dbReference>
<feature type="domain" description="Thiamine phosphate synthase/TenI" evidence="1">
    <location>
        <begin position="72"/>
        <end position="153"/>
    </location>
</feature>
<dbReference type="Proteomes" id="UP000308038">
    <property type="component" value="Unassembled WGS sequence"/>
</dbReference>
<name>A0ABY2QK24_9SPHN</name>
<dbReference type="InterPro" id="IPR036206">
    <property type="entry name" value="ThiamineP_synth_sf"/>
</dbReference>
<evidence type="ECO:0000259" key="1">
    <source>
        <dbReference type="Pfam" id="PF02581"/>
    </source>
</evidence>
<organism evidence="2 3">
    <name type="scientific">Sphingomonas olei</name>
    <dbReference type="NCBI Taxonomy" id="1886787"/>
    <lineage>
        <taxon>Bacteria</taxon>
        <taxon>Pseudomonadati</taxon>
        <taxon>Pseudomonadota</taxon>
        <taxon>Alphaproteobacteria</taxon>
        <taxon>Sphingomonadales</taxon>
        <taxon>Sphingomonadaceae</taxon>
        <taxon>Sphingomonas</taxon>
    </lineage>
</organism>
<evidence type="ECO:0000313" key="2">
    <source>
        <dbReference type="EMBL" id="THG40916.1"/>
    </source>
</evidence>
<accession>A0ABY2QK24</accession>
<reference evidence="2 3" key="1">
    <citation type="submission" date="2019-04" db="EMBL/GenBank/DDBJ databases">
        <title>Microbes associate with the intestines of laboratory mice.</title>
        <authorList>
            <person name="Navarre W."/>
            <person name="Wong E."/>
            <person name="Huang K.C."/>
            <person name="Tropini C."/>
            <person name="Ng K."/>
            <person name="Yu B."/>
        </authorList>
    </citation>
    <scope>NUCLEOTIDE SEQUENCE [LARGE SCALE GENOMIC DNA]</scope>
    <source>
        <strain evidence="2 3">NM83_B4-11</strain>
    </source>
</reference>